<dbReference type="InterPro" id="IPR045865">
    <property type="entry name" value="ACT-like_dom_sf"/>
</dbReference>
<organism evidence="11">
    <name type="scientific">freshwater metagenome</name>
    <dbReference type="NCBI Taxonomy" id="449393"/>
    <lineage>
        <taxon>unclassified sequences</taxon>
        <taxon>metagenomes</taxon>
        <taxon>ecological metagenomes</taxon>
    </lineage>
</organism>
<keyword evidence="5" id="KW-0560">Oxidoreductase</keyword>
<evidence type="ECO:0000313" key="11">
    <source>
        <dbReference type="EMBL" id="CAB4761461.1"/>
    </source>
</evidence>
<comment type="catalytic activity">
    <reaction evidence="8">
        <text>prephenate + NAD(+) = 3-(4-hydroxyphenyl)pyruvate + CO2 + NADH</text>
        <dbReference type="Rhea" id="RHEA:13869"/>
        <dbReference type="ChEBI" id="CHEBI:16526"/>
        <dbReference type="ChEBI" id="CHEBI:29934"/>
        <dbReference type="ChEBI" id="CHEBI:36242"/>
        <dbReference type="ChEBI" id="CHEBI:57540"/>
        <dbReference type="ChEBI" id="CHEBI:57945"/>
        <dbReference type="EC" id="1.3.1.12"/>
    </reaction>
</comment>
<accession>A0A6J6UN90</accession>
<dbReference type="PANTHER" id="PTHR21363:SF0">
    <property type="entry name" value="PREPHENATE DEHYDROGENASE [NADP(+)]"/>
    <property type="match status" value="1"/>
</dbReference>
<dbReference type="Gene3D" id="3.40.50.720">
    <property type="entry name" value="NAD(P)-binding Rossmann-like Domain"/>
    <property type="match status" value="1"/>
</dbReference>
<evidence type="ECO:0000256" key="3">
    <source>
        <dbReference type="ARBA" id="ARBA00016891"/>
    </source>
</evidence>
<evidence type="ECO:0000256" key="7">
    <source>
        <dbReference type="ARBA" id="ARBA00023141"/>
    </source>
</evidence>
<dbReference type="AlphaFoldDB" id="A0A6J6UN90"/>
<dbReference type="EC" id="1.3.1.12" evidence="2"/>
<dbReference type="Pfam" id="PF20463">
    <property type="entry name" value="PDH_C"/>
    <property type="match status" value="1"/>
</dbReference>
<feature type="domain" description="Prephenate/arogenate dehydrogenase" evidence="9">
    <location>
        <begin position="4"/>
        <end position="283"/>
    </location>
</feature>
<dbReference type="SUPFAM" id="SSF51735">
    <property type="entry name" value="NAD(P)-binding Rossmann-fold domains"/>
    <property type="match status" value="1"/>
</dbReference>
<dbReference type="SUPFAM" id="SSF48179">
    <property type="entry name" value="6-phosphogluconate dehydrogenase C-terminal domain-like"/>
    <property type="match status" value="1"/>
</dbReference>
<dbReference type="PROSITE" id="PS51176">
    <property type="entry name" value="PDH_ADH"/>
    <property type="match status" value="1"/>
</dbReference>
<dbReference type="UniPathway" id="UPA00122">
    <property type="reaction ID" value="UER00961"/>
</dbReference>
<dbReference type="EMBL" id="CAEZZI010000108">
    <property type="protein sequence ID" value="CAB4761461.1"/>
    <property type="molecule type" value="Genomic_DNA"/>
</dbReference>
<evidence type="ECO:0000256" key="6">
    <source>
        <dbReference type="ARBA" id="ARBA00023027"/>
    </source>
</evidence>
<comment type="pathway">
    <text evidence="1">Amino-acid biosynthesis; L-tyrosine biosynthesis; (4-hydroxyphenyl)pyruvate from prephenate (NAD(+) route): step 1/1.</text>
</comment>
<proteinExistence type="predicted"/>
<reference evidence="11" key="1">
    <citation type="submission" date="2020-05" db="EMBL/GenBank/DDBJ databases">
        <authorList>
            <person name="Chiriac C."/>
            <person name="Salcher M."/>
            <person name="Ghai R."/>
            <person name="Kavagutti S V."/>
        </authorList>
    </citation>
    <scope>NUCLEOTIDE SEQUENCE</scope>
</reference>
<evidence type="ECO:0000256" key="4">
    <source>
        <dbReference type="ARBA" id="ARBA00022498"/>
    </source>
</evidence>
<keyword evidence="6" id="KW-0520">NAD</keyword>
<keyword evidence="7" id="KW-0028">Amino-acid biosynthesis</keyword>
<dbReference type="Pfam" id="PF02153">
    <property type="entry name" value="PDH_N"/>
    <property type="match status" value="1"/>
</dbReference>
<dbReference type="InterPro" id="IPR050812">
    <property type="entry name" value="Preph/Arog_dehydrog"/>
</dbReference>
<dbReference type="SUPFAM" id="SSF55021">
    <property type="entry name" value="ACT-like"/>
    <property type="match status" value="1"/>
</dbReference>
<evidence type="ECO:0000259" key="9">
    <source>
        <dbReference type="PROSITE" id="PS51176"/>
    </source>
</evidence>
<evidence type="ECO:0000259" key="10">
    <source>
        <dbReference type="PROSITE" id="PS51671"/>
    </source>
</evidence>
<dbReference type="PANTHER" id="PTHR21363">
    <property type="entry name" value="PREPHENATE DEHYDROGENASE"/>
    <property type="match status" value="1"/>
</dbReference>
<keyword evidence="7" id="KW-0057">Aromatic amino acid biosynthesis</keyword>
<dbReference type="InterPro" id="IPR036291">
    <property type="entry name" value="NAD(P)-bd_dom_sf"/>
</dbReference>
<dbReference type="GO" id="GO:0008977">
    <property type="term" value="F:prephenate dehydrogenase (NAD+) activity"/>
    <property type="evidence" value="ECO:0007669"/>
    <property type="project" value="UniProtKB-EC"/>
</dbReference>
<dbReference type="Gene3D" id="1.10.3660.10">
    <property type="entry name" value="6-phosphogluconate dehydrogenase C-terminal like domain"/>
    <property type="match status" value="1"/>
</dbReference>
<dbReference type="GO" id="GO:0070403">
    <property type="term" value="F:NAD+ binding"/>
    <property type="evidence" value="ECO:0007669"/>
    <property type="project" value="InterPro"/>
</dbReference>
<dbReference type="InterPro" id="IPR003099">
    <property type="entry name" value="Prephen_DH"/>
</dbReference>
<dbReference type="NCBIfam" id="NF005112">
    <property type="entry name" value="PRK06545.2-4"/>
    <property type="match status" value="1"/>
</dbReference>
<dbReference type="InterPro" id="IPR046825">
    <property type="entry name" value="PDH_C"/>
</dbReference>
<dbReference type="PROSITE" id="PS51671">
    <property type="entry name" value="ACT"/>
    <property type="match status" value="1"/>
</dbReference>
<protein>
    <recommendedName>
        <fullName evidence="3">Prephenate dehydrogenase</fullName>
        <ecNumber evidence="2">1.3.1.12</ecNumber>
    </recommendedName>
</protein>
<dbReference type="GO" id="GO:0006571">
    <property type="term" value="P:tyrosine biosynthetic process"/>
    <property type="evidence" value="ECO:0007669"/>
    <property type="project" value="UniProtKB-UniPathway"/>
</dbReference>
<feature type="domain" description="ACT" evidence="10">
    <location>
        <begin position="285"/>
        <end position="356"/>
    </location>
</feature>
<evidence type="ECO:0000256" key="2">
    <source>
        <dbReference type="ARBA" id="ARBA00012068"/>
    </source>
</evidence>
<keyword evidence="4" id="KW-0827">Tyrosine biosynthesis</keyword>
<sequence>MSISSVKIVGSGLIGTSIGLALSAQGIRVCMSDIDPSASALAQSLVGTFPESDSAQVFDLVVLAIPPSAFRSTIEIESKLNPLSTFVDILSIKTKPLLEVQELGDLASRFIGTHPMAGREISGPQSARGDLFAGRTWIVTTGESAEKHSIDVAAELISICGGVPIYMGAEDHDRAMVLVSHAPQMLASLLAAQLIEADPQWLALIGQGFRDFTRIADSDPLLWKEIISENATNIVPVLSNFRKSLEKIESELTDSSAAQSFIELGNRGRKLIPGKHGNVARSYIYLHIVIDDKAGQLAAIFNDCASASVNIEDVSIEHTPGQNTGLVTLSILDEEKARFLELFLTQQGWKVHLTSN</sequence>
<dbReference type="InterPro" id="IPR008927">
    <property type="entry name" value="6-PGluconate_DH-like_C_sf"/>
</dbReference>
<evidence type="ECO:0000256" key="1">
    <source>
        <dbReference type="ARBA" id="ARBA00005067"/>
    </source>
</evidence>
<gene>
    <name evidence="11" type="ORF">UFOPK2842_00960</name>
</gene>
<dbReference type="InterPro" id="IPR002912">
    <property type="entry name" value="ACT_dom"/>
</dbReference>
<evidence type="ECO:0000256" key="5">
    <source>
        <dbReference type="ARBA" id="ARBA00023002"/>
    </source>
</evidence>
<name>A0A6J6UN90_9ZZZZ</name>
<evidence type="ECO:0000256" key="8">
    <source>
        <dbReference type="ARBA" id="ARBA00049260"/>
    </source>
</evidence>
<dbReference type="InterPro" id="IPR046826">
    <property type="entry name" value="PDH_N"/>
</dbReference>
<dbReference type="GO" id="GO:0004665">
    <property type="term" value="F:prephenate dehydrogenase (NADP+) activity"/>
    <property type="evidence" value="ECO:0007669"/>
    <property type="project" value="InterPro"/>
</dbReference>